<dbReference type="EMBL" id="BPLR01010187">
    <property type="protein sequence ID" value="GIY37608.1"/>
    <property type="molecule type" value="Genomic_DNA"/>
</dbReference>
<keyword evidence="2" id="KW-1185">Reference proteome</keyword>
<comment type="caution">
    <text evidence="1">The sequence shown here is derived from an EMBL/GenBank/DDBJ whole genome shotgun (WGS) entry which is preliminary data.</text>
</comment>
<sequence>MKTFSIEVHHINNRSNEAKLTCQKKNAERTHRFTNSAYEYFKPGIPTICSVAEREPFVPPPPPHYLKLFLPYTVFQFPSDGRFD</sequence>
<proteinExistence type="predicted"/>
<evidence type="ECO:0000313" key="1">
    <source>
        <dbReference type="EMBL" id="GIY37608.1"/>
    </source>
</evidence>
<dbReference type="AlphaFoldDB" id="A0AAV4T147"/>
<evidence type="ECO:0000313" key="2">
    <source>
        <dbReference type="Proteomes" id="UP001054945"/>
    </source>
</evidence>
<reference evidence="1 2" key="1">
    <citation type="submission" date="2021-06" db="EMBL/GenBank/DDBJ databases">
        <title>Caerostris extrusa draft genome.</title>
        <authorList>
            <person name="Kono N."/>
            <person name="Arakawa K."/>
        </authorList>
    </citation>
    <scope>NUCLEOTIDE SEQUENCE [LARGE SCALE GENOMIC DNA]</scope>
</reference>
<dbReference type="Proteomes" id="UP001054945">
    <property type="component" value="Unassembled WGS sequence"/>
</dbReference>
<gene>
    <name evidence="1" type="ORF">CEXT_616741</name>
</gene>
<accession>A0AAV4T147</accession>
<name>A0AAV4T147_CAEEX</name>
<protein>
    <submittedName>
        <fullName evidence="1">Uncharacterized protein</fullName>
    </submittedName>
</protein>
<organism evidence="1 2">
    <name type="scientific">Caerostris extrusa</name>
    <name type="common">Bark spider</name>
    <name type="synonym">Caerostris bankana</name>
    <dbReference type="NCBI Taxonomy" id="172846"/>
    <lineage>
        <taxon>Eukaryota</taxon>
        <taxon>Metazoa</taxon>
        <taxon>Ecdysozoa</taxon>
        <taxon>Arthropoda</taxon>
        <taxon>Chelicerata</taxon>
        <taxon>Arachnida</taxon>
        <taxon>Araneae</taxon>
        <taxon>Araneomorphae</taxon>
        <taxon>Entelegynae</taxon>
        <taxon>Araneoidea</taxon>
        <taxon>Araneidae</taxon>
        <taxon>Caerostris</taxon>
    </lineage>
</organism>